<dbReference type="InterPro" id="IPR004794">
    <property type="entry name" value="Eubact_RibD"/>
</dbReference>
<dbReference type="GO" id="GO:0009231">
    <property type="term" value="P:riboflavin biosynthetic process"/>
    <property type="evidence" value="ECO:0007669"/>
    <property type="project" value="UniProtKB-UniPathway"/>
</dbReference>
<keyword evidence="10 15" id="KW-0521">NADP</keyword>
<dbReference type="InterPro" id="IPR024072">
    <property type="entry name" value="DHFR-like_dom_sf"/>
</dbReference>
<dbReference type="InterPro" id="IPR011549">
    <property type="entry name" value="RibD_C"/>
</dbReference>
<keyword evidence="11 15" id="KW-0560">Oxidoreductase</keyword>
<proteinExistence type="inferred from homology"/>
<feature type="binding site" evidence="17">
    <location>
        <position position="206"/>
    </location>
    <ligand>
        <name>substrate</name>
    </ligand>
</feature>
<reference evidence="20 21" key="1">
    <citation type="submission" date="2015-01" db="EMBL/GenBank/DDBJ databases">
        <title>Jeotgalibacillus campisalis genome sequencing.</title>
        <authorList>
            <person name="Goh K.M."/>
            <person name="Chan K.-G."/>
            <person name="Yaakop A.S."/>
            <person name="Ee R."/>
            <person name="Gan H.M."/>
            <person name="Chan C.S."/>
        </authorList>
    </citation>
    <scope>NUCLEOTIDE SEQUENCE [LARGE SCALE GENOMIC DNA]</scope>
    <source>
        <strain evidence="20 21">SF-57</strain>
    </source>
</reference>
<dbReference type="Gene3D" id="3.40.140.10">
    <property type="entry name" value="Cytidine Deaminase, domain 2"/>
    <property type="match status" value="1"/>
</dbReference>
<dbReference type="OrthoDB" id="9800865at2"/>
<dbReference type="PATRIC" id="fig|220754.4.peg.2128"/>
<evidence type="ECO:0000256" key="10">
    <source>
        <dbReference type="ARBA" id="ARBA00022857"/>
    </source>
</evidence>
<dbReference type="SUPFAM" id="SSF53927">
    <property type="entry name" value="Cytidine deaminase-like"/>
    <property type="match status" value="1"/>
</dbReference>
<sequence>MDEKWMKLAIEMAKSTMGQTSPNPAVGAVVVKEGRAVGMGAHLKPGEGHAEVHALKQAGDQAAGGTIYVTLEPCSHWGKTAPCADLIIEKKLARVVVASVDPNPLVAGKGLKKLEEAGLDVTIGVLKKEAIELNEFFFHHTATQKPFVTLKAAMTLDGKIATSSGSSKWITSEEAREDVHRDRHLHDAILVGANTVKEDNPSLTARLRGDAISPIRIVLDTSLSIPSTSAVLTDGISPTWVICGSGASEEKERLFAKAPHVRVIRMLAELIELPELLSVLGKEKILSLYVEGGAKIHGAFLDQKAVDRMVMYIAPKIIGSSEAFSVFNGQGVQTMSEAVELSITEVKTIGRDIKVTAALR</sequence>
<accession>A0A0C2S1M7</accession>
<evidence type="ECO:0000256" key="12">
    <source>
        <dbReference type="ARBA" id="ARBA00023268"/>
    </source>
</evidence>
<feature type="binding site" evidence="18">
    <location>
        <position position="83"/>
    </location>
    <ligand>
        <name>Zn(2+)</name>
        <dbReference type="ChEBI" id="CHEBI:29105"/>
        <note>catalytic</note>
    </ligand>
</feature>
<gene>
    <name evidence="20" type="ORF">KR50_21110</name>
</gene>
<keyword evidence="21" id="KW-1185">Reference proteome</keyword>
<evidence type="ECO:0000256" key="5">
    <source>
        <dbReference type="ARBA" id="ARBA00007417"/>
    </source>
</evidence>
<comment type="function">
    <text evidence="1 15">Converts 2,5-diamino-6-(ribosylamino)-4(3h)-pyrimidinone 5'-phosphate into 5-amino-6-(ribosylamino)-2,4(1h,3h)-pyrimidinedione 5'-phosphate.</text>
</comment>
<evidence type="ECO:0000256" key="18">
    <source>
        <dbReference type="PIRSR" id="PIRSR006769-3"/>
    </source>
</evidence>
<dbReference type="SUPFAM" id="SSF53597">
    <property type="entry name" value="Dihydrofolate reductase-like"/>
    <property type="match status" value="1"/>
</dbReference>
<feature type="binding site" evidence="17">
    <location>
        <position position="221"/>
    </location>
    <ligand>
        <name>NADP(+)</name>
        <dbReference type="ChEBI" id="CHEBI:58349"/>
    </ligand>
</feature>
<dbReference type="PROSITE" id="PS00903">
    <property type="entry name" value="CYT_DCMP_DEAMINASES_1"/>
    <property type="match status" value="1"/>
</dbReference>
<keyword evidence="12" id="KW-0511">Multifunctional enzyme</keyword>
<dbReference type="PANTHER" id="PTHR38011">
    <property type="entry name" value="DIHYDROFOLATE REDUCTASE FAMILY PROTEIN (AFU_ORTHOLOGUE AFUA_8G06820)"/>
    <property type="match status" value="1"/>
</dbReference>
<name>A0A0C2S1M7_9BACL</name>
<comment type="catalytic activity">
    <reaction evidence="14 15">
        <text>2,5-diamino-6-hydroxy-4-(5-phosphoribosylamino)-pyrimidine + H2O + H(+) = 5-amino-6-(5-phospho-D-ribosylamino)uracil + NH4(+)</text>
        <dbReference type="Rhea" id="RHEA:21868"/>
        <dbReference type="ChEBI" id="CHEBI:15377"/>
        <dbReference type="ChEBI" id="CHEBI:15378"/>
        <dbReference type="ChEBI" id="CHEBI:28938"/>
        <dbReference type="ChEBI" id="CHEBI:58453"/>
        <dbReference type="ChEBI" id="CHEBI:58614"/>
        <dbReference type="EC" id="3.5.4.26"/>
    </reaction>
</comment>
<feature type="binding site" evidence="17">
    <location>
        <position position="169"/>
    </location>
    <ligand>
        <name>NADP(+)</name>
        <dbReference type="ChEBI" id="CHEBI:58349"/>
    </ligand>
</feature>
<evidence type="ECO:0000256" key="2">
    <source>
        <dbReference type="ARBA" id="ARBA00004882"/>
    </source>
</evidence>
<dbReference type="GO" id="GO:0008835">
    <property type="term" value="F:diaminohydroxyphosphoribosylaminopyrimidine deaminase activity"/>
    <property type="evidence" value="ECO:0007669"/>
    <property type="project" value="UniProtKB-EC"/>
</dbReference>
<evidence type="ECO:0000256" key="4">
    <source>
        <dbReference type="ARBA" id="ARBA00005259"/>
    </source>
</evidence>
<evidence type="ECO:0000256" key="6">
    <source>
        <dbReference type="ARBA" id="ARBA00022619"/>
    </source>
</evidence>
<comment type="caution">
    <text evidence="20">The sequence shown here is derived from an EMBL/GenBank/DDBJ whole genome shotgun (WGS) entry which is preliminary data.</text>
</comment>
<dbReference type="NCBIfam" id="TIGR00326">
    <property type="entry name" value="eubact_ribD"/>
    <property type="match status" value="1"/>
</dbReference>
<dbReference type="InterPro" id="IPR002734">
    <property type="entry name" value="RibDG_C"/>
</dbReference>
<feature type="binding site" evidence="17">
    <location>
        <position position="183"/>
    </location>
    <ligand>
        <name>substrate</name>
    </ligand>
</feature>
<dbReference type="Gene3D" id="3.40.430.10">
    <property type="entry name" value="Dihydrofolate Reductase, subunit A"/>
    <property type="match status" value="1"/>
</dbReference>
<comment type="similarity">
    <text evidence="5 15">In the C-terminal section; belongs to the HTP reductase family.</text>
</comment>
<organism evidence="20 21">
    <name type="scientific">Jeotgalibacillus campisalis</name>
    <dbReference type="NCBI Taxonomy" id="220754"/>
    <lineage>
        <taxon>Bacteria</taxon>
        <taxon>Bacillati</taxon>
        <taxon>Bacillota</taxon>
        <taxon>Bacilli</taxon>
        <taxon>Bacillales</taxon>
        <taxon>Caryophanaceae</taxon>
        <taxon>Jeotgalibacillus</taxon>
    </lineage>
</organism>
<dbReference type="EC" id="3.5.4.26" evidence="15"/>
<feature type="active site" description="Proton donor" evidence="16">
    <location>
        <position position="51"/>
    </location>
</feature>
<dbReference type="NCBIfam" id="TIGR00227">
    <property type="entry name" value="ribD_Cterm"/>
    <property type="match status" value="1"/>
</dbReference>
<feature type="binding site" evidence="17">
    <location>
        <position position="291"/>
    </location>
    <ligand>
        <name>substrate</name>
    </ligand>
</feature>
<evidence type="ECO:0000259" key="19">
    <source>
        <dbReference type="PROSITE" id="PS51747"/>
    </source>
</evidence>
<evidence type="ECO:0000256" key="3">
    <source>
        <dbReference type="ARBA" id="ARBA00004910"/>
    </source>
</evidence>
<feature type="binding site" evidence="17">
    <location>
        <begin position="293"/>
        <end position="299"/>
    </location>
    <ligand>
        <name>NADP(+)</name>
        <dbReference type="ChEBI" id="CHEBI:58349"/>
    </ligand>
</feature>
<feature type="binding site" evidence="17">
    <location>
        <position position="167"/>
    </location>
    <ligand>
        <name>substrate</name>
    </ligand>
</feature>
<evidence type="ECO:0000256" key="17">
    <source>
        <dbReference type="PIRSR" id="PIRSR006769-2"/>
    </source>
</evidence>
<dbReference type="PROSITE" id="PS51747">
    <property type="entry name" value="CYT_DCMP_DEAMINASES_2"/>
    <property type="match status" value="1"/>
</dbReference>
<dbReference type="PANTHER" id="PTHR38011:SF7">
    <property type="entry name" value="2,5-DIAMINO-6-RIBOSYLAMINO-4(3H)-PYRIMIDINONE 5'-PHOSPHATE REDUCTASE"/>
    <property type="match status" value="1"/>
</dbReference>
<dbReference type="Proteomes" id="UP000031972">
    <property type="component" value="Unassembled WGS sequence"/>
</dbReference>
<feature type="binding site" evidence="17">
    <location>
        <position position="195"/>
    </location>
    <ligand>
        <name>NADP(+)</name>
        <dbReference type="ChEBI" id="CHEBI:58349"/>
    </ligand>
</feature>
<comment type="cofactor">
    <cofactor evidence="15 18">
        <name>Zn(2+)</name>
        <dbReference type="ChEBI" id="CHEBI:29105"/>
    </cofactor>
    <text evidence="15 18">Binds 1 zinc ion.</text>
</comment>
<dbReference type="InterPro" id="IPR016193">
    <property type="entry name" value="Cytidine_deaminase-like"/>
</dbReference>
<dbReference type="EC" id="1.1.1.193" evidence="15"/>
<evidence type="ECO:0000256" key="13">
    <source>
        <dbReference type="ARBA" id="ARBA00049861"/>
    </source>
</evidence>
<evidence type="ECO:0000256" key="16">
    <source>
        <dbReference type="PIRSR" id="PIRSR006769-1"/>
    </source>
</evidence>
<dbReference type="AlphaFoldDB" id="A0A0C2S1M7"/>
<dbReference type="InterPro" id="IPR050765">
    <property type="entry name" value="Riboflavin_Biosynth_HTPR"/>
</dbReference>
<evidence type="ECO:0000256" key="1">
    <source>
        <dbReference type="ARBA" id="ARBA00002151"/>
    </source>
</evidence>
<dbReference type="EMBL" id="JXRR01000014">
    <property type="protein sequence ID" value="KIL47944.1"/>
    <property type="molecule type" value="Genomic_DNA"/>
</dbReference>
<feature type="binding site" evidence="18">
    <location>
        <position position="74"/>
    </location>
    <ligand>
        <name>Zn(2+)</name>
        <dbReference type="ChEBI" id="CHEBI:29105"/>
        <note>catalytic</note>
    </ligand>
</feature>
<dbReference type="Pfam" id="PF01872">
    <property type="entry name" value="RibD_C"/>
    <property type="match status" value="1"/>
</dbReference>
<evidence type="ECO:0000256" key="8">
    <source>
        <dbReference type="ARBA" id="ARBA00022801"/>
    </source>
</evidence>
<dbReference type="UniPathway" id="UPA00275">
    <property type="reaction ID" value="UER00401"/>
</dbReference>
<feature type="binding site" evidence="18">
    <location>
        <position position="49"/>
    </location>
    <ligand>
        <name>Zn(2+)</name>
        <dbReference type="ChEBI" id="CHEBI:29105"/>
        <note>catalytic</note>
    </ligand>
</feature>
<comment type="pathway">
    <text evidence="2 15">Cofactor biosynthesis; riboflavin biosynthesis; 5-amino-6-(D-ribitylamino)uracil from GTP: step 2/4.</text>
</comment>
<evidence type="ECO:0000256" key="11">
    <source>
        <dbReference type="ARBA" id="ARBA00023002"/>
    </source>
</evidence>
<feature type="binding site" evidence="17">
    <location>
        <position position="199"/>
    </location>
    <ligand>
        <name>NADP(+)</name>
        <dbReference type="ChEBI" id="CHEBI:58349"/>
    </ligand>
</feature>
<comment type="similarity">
    <text evidence="4 15">In the N-terminal section; belongs to the cytidine and deoxycytidylate deaminase family.</text>
</comment>
<evidence type="ECO:0000256" key="14">
    <source>
        <dbReference type="ARBA" id="ARBA00049886"/>
    </source>
</evidence>
<feature type="binding site" evidence="17">
    <location>
        <position position="203"/>
    </location>
    <ligand>
        <name>substrate</name>
    </ligand>
</feature>
<dbReference type="PIRSF" id="PIRSF006769">
    <property type="entry name" value="RibD"/>
    <property type="match status" value="1"/>
</dbReference>
<keyword evidence="8 15" id="KW-0378">Hydrolase</keyword>
<dbReference type="FunFam" id="3.40.140.10:FF:000025">
    <property type="entry name" value="Riboflavin biosynthesis protein RibD"/>
    <property type="match status" value="1"/>
</dbReference>
<comment type="pathway">
    <text evidence="3 15">Cofactor biosynthesis; riboflavin biosynthesis; 5-amino-6-(D-ribitylamino)uracil from GTP: step 3/4.</text>
</comment>
<evidence type="ECO:0000256" key="9">
    <source>
        <dbReference type="ARBA" id="ARBA00022833"/>
    </source>
</evidence>
<keyword evidence="6 15" id="KW-0686">Riboflavin biosynthesis</keyword>
<evidence type="ECO:0000313" key="21">
    <source>
        <dbReference type="Proteomes" id="UP000031972"/>
    </source>
</evidence>
<dbReference type="CDD" id="cd01284">
    <property type="entry name" value="Riboflavin_deaminase-reductase"/>
    <property type="match status" value="1"/>
</dbReference>
<dbReference type="Pfam" id="PF00383">
    <property type="entry name" value="dCMP_cyt_deam_1"/>
    <property type="match status" value="1"/>
</dbReference>
<feature type="domain" description="CMP/dCMP-type deaminase" evidence="19">
    <location>
        <begin position="1"/>
        <end position="122"/>
    </location>
</feature>
<evidence type="ECO:0000256" key="7">
    <source>
        <dbReference type="ARBA" id="ARBA00022723"/>
    </source>
</evidence>
<dbReference type="GO" id="GO:0050661">
    <property type="term" value="F:NADP binding"/>
    <property type="evidence" value="ECO:0007669"/>
    <property type="project" value="InterPro"/>
</dbReference>
<dbReference type="InterPro" id="IPR016192">
    <property type="entry name" value="APOBEC/CMP_deaminase_Zn-bd"/>
</dbReference>
<keyword evidence="9 15" id="KW-0862">Zinc</keyword>
<evidence type="ECO:0000256" key="15">
    <source>
        <dbReference type="PIRNR" id="PIRNR006769"/>
    </source>
</evidence>
<protein>
    <recommendedName>
        <fullName evidence="15">Riboflavin biosynthesis protein RibD</fullName>
    </recommendedName>
    <domain>
        <recommendedName>
            <fullName evidence="15">Diaminohydroxyphosphoribosylaminopyrimidine deaminase</fullName>
            <shortName evidence="15">DRAP deaminase</shortName>
            <ecNumber evidence="15">3.5.4.26</ecNumber>
        </recommendedName>
        <alternativeName>
            <fullName evidence="15">Riboflavin-specific deaminase</fullName>
        </alternativeName>
    </domain>
    <domain>
        <recommendedName>
            <fullName evidence="15">5-amino-6-(5-phosphoribosylamino)uracil reductase</fullName>
            <ecNumber evidence="15">1.1.1.193</ecNumber>
        </recommendedName>
        <alternativeName>
            <fullName evidence="15">HTP reductase</fullName>
        </alternativeName>
    </domain>
</protein>
<evidence type="ECO:0000313" key="20">
    <source>
        <dbReference type="EMBL" id="KIL47944.1"/>
    </source>
</evidence>
<keyword evidence="7 15" id="KW-0479">Metal-binding</keyword>
<dbReference type="InterPro" id="IPR002125">
    <property type="entry name" value="CMP_dCMP_dom"/>
</dbReference>
<feature type="binding site" evidence="17">
    <location>
        <position position="153"/>
    </location>
    <ligand>
        <name>NADP(+)</name>
        <dbReference type="ChEBI" id="CHEBI:58349"/>
    </ligand>
</feature>
<comment type="catalytic activity">
    <reaction evidence="13 15">
        <text>5-amino-6-(5-phospho-D-ribitylamino)uracil + NADP(+) = 5-amino-6-(5-phospho-D-ribosylamino)uracil + NADPH + H(+)</text>
        <dbReference type="Rhea" id="RHEA:17845"/>
        <dbReference type="ChEBI" id="CHEBI:15378"/>
        <dbReference type="ChEBI" id="CHEBI:57783"/>
        <dbReference type="ChEBI" id="CHEBI:58349"/>
        <dbReference type="ChEBI" id="CHEBI:58421"/>
        <dbReference type="ChEBI" id="CHEBI:58453"/>
        <dbReference type="EC" id="1.1.1.193"/>
    </reaction>
</comment>
<dbReference type="GO" id="GO:0008270">
    <property type="term" value="F:zinc ion binding"/>
    <property type="evidence" value="ECO:0007669"/>
    <property type="project" value="InterPro"/>
</dbReference>
<dbReference type="GO" id="GO:0008703">
    <property type="term" value="F:5-amino-6-(5-phosphoribosylamino)uracil reductase activity"/>
    <property type="evidence" value="ECO:0007669"/>
    <property type="project" value="UniProtKB-EC"/>
</dbReference>